<dbReference type="EMBL" id="CP021081">
    <property type="protein sequence ID" value="ASN81559.1"/>
    <property type="molecule type" value="Genomic_DNA"/>
</dbReference>
<dbReference type="Proteomes" id="UP000259030">
    <property type="component" value="Chromosome"/>
</dbReference>
<dbReference type="STRING" id="317577.GCA_000419625_01599"/>
<evidence type="ECO:0000313" key="2">
    <source>
        <dbReference type="Proteomes" id="UP000259030"/>
    </source>
</evidence>
<proteinExistence type="predicted"/>
<dbReference type="KEGG" id="dfc:DFI_11635"/>
<evidence type="ECO:0000313" key="1">
    <source>
        <dbReference type="EMBL" id="ASN81559.1"/>
    </source>
</evidence>
<reference evidence="1 2" key="1">
    <citation type="submission" date="2017-05" db="EMBL/GenBank/DDBJ databases">
        <title>The complete genome sequence of Deinococcus ficus isolated from the rhizosphere of the Ficus religiosa L. in Taiwan.</title>
        <authorList>
            <person name="Wu K.-M."/>
            <person name="Liao T.-L."/>
            <person name="Liu Y.-M."/>
            <person name="Young C.-C."/>
            <person name="Tsai S.-F."/>
        </authorList>
    </citation>
    <scope>NUCLEOTIDE SEQUENCE [LARGE SCALE GENOMIC DNA]</scope>
    <source>
        <strain evidence="1 2">CC-FR2-10</strain>
    </source>
</reference>
<dbReference type="AlphaFoldDB" id="A0A221SY33"/>
<sequence>MSLQSGHIQFPVSIDFKFSLFTEMRVTDAGGQLLAVVKEKKFSIRDEVKVYADESRRTQTHGIRAKGLLAGALDWKATRHIVRAGGQPVGALQAHGMRTLWAASYDLQDASGRTAFTIRDDQPWLGVIEGVIDAVPFVGDVAGMAFDYLVNPTYTVTDAAGQPAYRVHKKRSFLSRRFRIEELHPRGGADDELVLLGLVQLILRERERG</sequence>
<organism evidence="1 2">
    <name type="scientific">Deinococcus ficus</name>
    <dbReference type="NCBI Taxonomy" id="317577"/>
    <lineage>
        <taxon>Bacteria</taxon>
        <taxon>Thermotogati</taxon>
        <taxon>Deinococcota</taxon>
        <taxon>Deinococci</taxon>
        <taxon>Deinococcales</taxon>
        <taxon>Deinococcaceae</taxon>
        <taxon>Deinococcus</taxon>
    </lineage>
</organism>
<accession>A0A221SY33</accession>
<dbReference type="RefSeq" id="WP_043778586.1">
    <property type="nucleotide sequence ID" value="NZ_CP021081.1"/>
</dbReference>
<name>A0A221SY33_9DEIO</name>
<gene>
    <name evidence="1" type="ORF">DFI_11635</name>
</gene>
<protein>
    <submittedName>
        <fullName evidence="1">Uncharacterized protein</fullName>
    </submittedName>
</protein>
<keyword evidence="2" id="KW-1185">Reference proteome</keyword>